<sequence length="106" mass="11717">MAAKDVLRRFYAAYAAWLDGGANSGEFLCGEGLCANLFDYCTRLGIETAPAQRELHKSFKLAGLSTTLPFNANKTNHEYQRNKATCYLNPLRVAWVRARIEEGGAA</sequence>
<dbReference type="AlphaFoldDB" id="A0A6N2XU06"/>
<accession>A0A6N2XU06</accession>
<protein>
    <submittedName>
        <fullName evidence="1">Uncharacterized protein</fullName>
    </submittedName>
</protein>
<evidence type="ECO:0000313" key="1">
    <source>
        <dbReference type="EMBL" id="VYT57050.1"/>
    </source>
</evidence>
<dbReference type="EMBL" id="CACRTI010000021">
    <property type="protein sequence ID" value="VYT57050.1"/>
    <property type="molecule type" value="Genomic_DNA"/>
</dbReference>
<name>A0A6N2XU06_CITAM</name>
<reference evidence="1" key="1">
    <citation type="submission" date="2019-11" db="EMBL/GenBank/DDBJ databases">
        <authorList>
            <person name="Feng L."/>
        </authorList>
    </citation>
    <scope>NUCLEOTIDE SEQUENCE</scope>
    <source>
        <strain evidence="1">CAmalonaticusLFYP1</strain>
    </source>
</reference>
<organism evidence="1">
    <name type="scientific">Citrobacter amalonaticus</name>
    <dbReference type="NCBI Taxonomy" id="35703"/>
    <lineage>
        <taxon>Bacteria</taxon>
        <taxon>Pseudomonadati</taxon>
        <taxon>Pseudomonadota</taxon>
        <taxon>Gammaproteobacteria</taxon>
        <taxon>Enterobacterales</taxon>
        <taxon>Enterobacteriaceae</taxon>
        <taxon>Citrobacter</taxon>
    </lineage>
</organism>
<gene>
    <name evidence="1" type="ORF">CALFYP1_01806</name>
</gene>
<dbReference type="RefSeq" id="WP_156595870.1">
    <property type="nucleotide sequence ID" value="NZ_CACRTI010000021.1"/>
</dbReference>
<proteinExistence type="predicted"/>